<reference evidence="2 3" key="1">
    <citation type="submission" date="2023-06" db="EMBL/GenBank/DDBJ databases">
        <title>Actinomycetospora Odt1-22.</title>
        <authorList>
            <person name="Supong K."/>
        </authorList>
    </citation>
    <scope>NUCLEOTIDE SEQUENCE [LARGE SCALE GENOMIC DNA]</scope>
    <source>
        <strain evidence="2 3">Odt1-22</strain>
    </source>
</reference>
<sequence>MTTTARDKRFDVPLYSVTDAARHIGVARSTFDTWVQGYQRNPKGRPMVVGQPVVTALPSAGRGEARIPFIGLAEGFVLAAFKEAGVPLQRIRPALDEIRSHIGLEHALASKALYTDGAEVLYDYAERQGDTLEAKSARDLVVLRSNQRVFNPVVESYLERIDFADDGWARLLHLPQYGVADVVVDPTRSFGLPIFASGAARVEVVLGRFKNGEDVASLSKEFHIPEKQVLAAIRAHTDAAA</sequence>
<organism evidence="2 3">
    <name type="scientific">Actinomycetospora termitidis</name>
    <dbReference type="NCBI Taxonomy" id="3053470"/>
    <lineage>
        <taxon>Bacteria</taxon>
        <taxon>Bacillati</taxon>
        <taxon>Actinomycetota</taxon>
        <taxon>Actinomycetes</taxon>
        <taxon>Pseudonocardiales</taxon>
        <taxon>Pseudonocardiaceae</taxon>
        <taxon>Actinomycetospora</taxon>
    </lineage>
</organism>
<evidence type="ECO:0000313" key="3">
    <source>
        <dbReference type="Proteomes" id="UP001231924"/>
    </source>
</evidence>
<dbReference type="EMBL" id="JASVWF010000001">
    <property type="protein sequence ID" value="MDL5154449.1"/>
    <property type="molecule type" value="Genomic_DNA"/>
</dbReference>
<protein>
    <recommendedName>
        <fullName evidence="1">Putative antitoxin VapB45-like DNA-binding HTH domain-containing protein</fullName>
    </recommendedName>
</protein>
<gene>
    <name evidence="2" type="ORF">QRT03_00610</name>
</gene>
<name>A0ABT7M1B7_9PSEU</name>
<keyword evidence="3" id="KW-1185">Reference proteome</keyword>
<dbReference type="RefSeq" id="WP_286050486.1">
    <property type="nucleotide sequence ID" value="NZ_JASVWF010000001.1"/>
</dbReference>
<evidence type="ECO:0000313" key="2">
    <source>
        <dbReference type="EMBL" id="MDL5154449.1"/>
    </source>
</evidence>
<feature type="domain" description="Putative antitoxin VapB45-like DNA-binding HTH" evidence="1">
    <location>
        <begin position="13"/>
        <end position="95"/>
    </location>
</feature>
<accession>A0ABT7M1B7</accession>
<dbReference type="InterPro" id="IPR048708">
    <property type="entry name" value="VapB45-like_HTH"/>
</dbReference>
<comment type="caution">
    <text evidence="2">The sequence shown here is derived from an EMBL/GenBank/DDBJ whole genome shotgun (WGS) entry which is preliminary data.</text>
</comment>
<dbReference type="Proteomes" id="UP001231924">
    <property type="component" value="Unassembled WGS sequence"/>
</dbReference>
<dbReference type="Pfam" id="PF21321">
    <property type="entry name" value="HTH_66"/>
    <property type="match status" value="1"/>
</dbReference>
<proteinExistence type="predicted"/>
<evidence type="ECO:0000259" key="1">
    <source>
        <dbReference type="Pfam" id="PF21321"/>
    </source>
</evidence>